<proteinExistence type="predicted"/>
<reference evidence="2" key="2">
    <citation type="submission" date="2022-03" db="EMBL/GenBank/DDBJ databases">
        <authorList>
            <person name="Ryngajllo M."/>
            <person name="Jacek P."/>
            <person name="Kubiak K."/>
        </authorList>
    </citation>
    <scope>NUCLEOTIDE SEQUENCE</scope>
    <source>
        <strain evidence="2">SI1</strain>
    </source>
</reference>
<feature type="region of interest" description="Disordered" evidence="1">
    <location>
        <begin position="1"/>
        <end position="45"/>
    </location>
</feature>
<reference evidence="2" key="1">
    <citation type="journal article" date="2021" name="Polymers (Basel)">
        <title>Highly Stretchable Bacterial Cellulose Produced by Komagataeibacter hansenii SI1.</title>
        <authorList>
            <person name="Cielecka I."/>
            <person name="Ryngajllo M."/>
            <person name="Maniukiewicz W."/>
            <person name="Bielecki S."/>
        </authorList>
    </citation>
    <scope>NUCLEOTIDE SEQUENCE</scope>
    <source>
        <strain evidence="2">SI1</strain>
    </source>
</reference>
<dbReference type="Proteomes" id="UP001202887">
    <property type="component" value="Unassembled WGS sequence"/>
</dbReference>
<sequence length="45" mass="4765">MRNHHGRRRAASRPPRHGAPAMTARAAGGPRPTATLIQPAREAGT</sequence>
<evidence type="ECO:0000256" key="1">
    <source>
        <dbReference type="SAM" id="MobiDB-lite"/>
    </source>
</evidence>
<accession>A0AAW5ESM7</accession>
<dbReference type="EMBL" id="JAIBCX010000015">
    <property type="protein sequence ID" value="MCJ8353863.1"/>
    <property type="molecule type" value="Genomic_DNA"/>
</dbReference>
<evidence type="ECO:0000313" key="3">
    <source>
        <dbReference type="Proteomes" id="UP001202887"/>
    </source>
</evidence>
<gene>
    <name evidence="2" type="ORF">K1W68_07660</name>
</gene>
<comment type="caution">
    <text evidence="2">The sequence shown here is derived from an EMBL/GenBank/DDBJ whole genome shotgun (WGS) entry which is preliminary data.</text>
</comment>
<evidence type="ECO:0000313" key="2">
    <source>
        <dbReference type="EMBL" id="MCJ8353863.1"/>
    </source>
</evidence>
<protein>
    <submittedName>
        <fullName evidence="2">Uncharacterized protein</fullName>
    </submittedName>
</protein>
<dbReference type="RefSeq" id="WP_155734121.1">
    <property type="nucleotide sequence ID" value="NZ_BJNN01000018.1"/>
</dbReference>
<dbReference type="AlphaFoldDB" id="A0AAW5ESM7"/>
<name>A0AAW5ESM7_NOVHA</name>
<organism evidence="2 3">
    <name type="scientific">Novacetimonas hansenii</name>
    <name type="common">Komagataeibacter hansenii</name>
    <dbReference type="NCBI Taxonomy" id="436"/>
    <lineage>
        <taxon>Bacteria</taxon>
        <taxon>Pseudomonadati</taxon>
        <taxon>Pseudomonadota</taxon>
        <taxon>Alphaproteobacteria</taxon>
        <taxon>Acetobacterales</taxon>
        <taxon>Acetobacteraceae</taxon>
        <taxon>Novacetimonas</taxon>
    </lineage>
</organism>
<feature type="compositionally biased region" description="Basic residues" evidence="1">
    <location>
        <begin position="1"/>
        <end position="16"/>
    </location>
</feature>